<reference evidence="1 2" key="1">
    <citation type="submission" date="2023-11" db="EMBL/GenBank/DDBJ databases">
        <title>Plant-associative lifestyle of Vibrio porteresiae and its evolutionary dynamics.</title>
        <authorList>
            <person name="Rameshkumar N."/>
            <person name="Kirti K."/>
        </authorList>
    </citation>
    <scope>NUCLEOTIDE SEQUENCE [LARGE SCALE GENOMIC DNA]</scope>
    <source>
        <strain evidence="1 2">MSSRF7</strain>
    </source>
</reference>
<evidence type="ECO:0000313" key="1">
    <source>
        <dbReference type="EMBL" id="MDW6092270.1"/>
    </source>
</evidence>
<dbReference type="EMBL" id="JAWRCP010000001">
    <property type="protein sequence ID" value="MDW6092270.1"/>
    <property type="molecule type" value="Genomic_DNA"/>
</dbReference>
<dbReference type="Proteomes" id="UP001279860">
    <property type="component" value="Unassembled WGS sequence"/>
</dbReference>
<comment type="caution">
    <text evidence="1">The sequence shown here is derived from an EMBL/GenBank/DDBJ whole genome shotgun (WGS) entry which is preliminary data.</text>
</comment>
<protein>
    <submittedName>
        <fullName evidence="1">Uncharacterized protein</fullName>
    </submittedName>
</protein>
<name>A0ABU4ISN7_9VIBR</name>
<dbReference type="RefSeq" id="WP_157634992.1">
    <property type="nucleotide sequence ID" value="NZ_AP024903.1"/>
</dbReference>
<sequence>MIGQSDRLTLPATDIMPVVASLRSPQLSSLNASQTFVFIPEDITP</sequence>
<accession>A0ABU4ISN7</accession>
<keyword evidence="2" id="KW-1185">Reference proteome</keyword>
<proteinExistence type="predicted"/>
<organism evidence="1 2">
    <name type="scientific">Vibrio rhizosphaerae</name>
    <dbReference type="NCBI Taxonomy" id="398736"/>
    <lineage>
        <taxon>Bacteria</taxon>
        <taxon>Pseudomonadati</taxon>
        <taxon>Pseudomonadota</taxon>
        <taxon>Gammaproteobacteria</taxon>
        <taxon>Vibrionales</taxon>
        <taxon>Vibrionaceae</taxon>
        <taxon>Vibrio</taxon>
    </lineage>
</organism>
<gene>
    <name evidence="1" type="ORF">SBX64_06890</name>
</gene>
<evidence type="ECO:0000313" key="2">
    <source>
        <dbReference type="Proteomes" id="UP001279860"/>
    </source>
</evidence>